<protein>
    <submittedName>
        <fullName evidence="1">Uncharacterized protein</fullName>
    </submittedName>
</protein>
<dbReference type="OrthoDB" id="6765637at2759"/>
<gene>
    <name evidence="1" type="ORF">ILUMI_20611</name>
</gene>
<organism evidence="1 2">
    <name type="scientific">Ignelater luminosus</name>
    <name type="common">Cucubano</name>
    <name type="synonym">Pyrophorus luminosus</name>
    <dbReference type="NCBI Taxonomy" id="2038154"/>
    <lineage>
        <taxon>Eukaryota</taxon>
        <taxon>Metazoa</taxon>
        <taxon>Ecdysozoa</taxon>
        <taxon>Arthropoda</taxon>
        <taxon>Hexapoda</taxon>
        <taxon>Insecta</taxon>
        <taxon>Pterygota</taxon>
        <taxon>Neoptera</taxon>
        <taxon>Endopterygota</taxon>
        <taxon>Coleoptera</taxon>
        <taxon>Polyphaga</taxon>
        <taxon>Elateriformia</taxon>
        <taxon>Elateroidea</taxon>
        <taxon>Elateridae</taxon>
        <taxon>Agrypninae</taxon>
        <taxon>Pyrophorini</taxon>
        <taxon>Ignelater</taxon>
    </lineage>
</organism>
<dbReference type="Proteomes" id="UP000801492">
    <property type="component" value="Unassembled WGS sequence"/>
</dbReference>
<dbReference type="EMBL" id="VTPC01089915">
    <property type="protein sequence ID" value="KAF2885543.1"/>
    <property type="molecule type" value="Genomic_DNA"/>
</dbReference>
<evidence type="ECO:0000313" key="1">
    <source>
        <dbReference type="EMBL" id="KAF2885543.1"/>
    </source>
</evidence>
<reference evidence="1" key="1">
    <citation type="submission" date="2019-08" db="EMBL/GenBank/DDBJ databases">
        <title>The genome of the North American firefly Photinus pyralis.</title>
        <authorList>
            <consortium name="Photinus pyralis genome working group"/>
            <person name="Fallon T.R."/>
            <person name="Sander Lower S.E."/>
            <person name="Weng J.-K."/>
        </authorList>
    </citation>
    <scope>NUCLEOTIDE SEQUENCE</scope>
    <source>
        <strain evidence="1">TRF0915ILg1</strain>
        <tissue evidence="1">Whole body</tissue>
    </source>
</reference>
<evidence type="ECO:0000313" key="2">
    <source>
        <dbReference type="Proteomes" id="UP000801492"/>
    </source>
</evidence>
<accession>A0A8K0CJC0</accession>
<proteinExistence type="predicted"/>
<name>A0A8K0CJC0_IGNLU</name>
<dbReference type="AlphaFoldDB" id="A0A8K0CJC0"/>
<sequence length="161" mass="19063">MSCSQFIDQVQILMHTQQMKYWEILFEKSTNYAWLSNKKFTLTFISGKDEFLLRQALQKVNQEERIKVMRQLVSWLDEHPHAQAHKVPETCILLLNRLSTINVINEVTLSRKNSFRNSLRRLSILSNKVSPMVFRKAVTSPQTEKRCVKFKEEPTVYCIRD</sequence>
<comment type="caution">
    <text evidence="1">The sequence shown here is derived from an EMBL/GenBank/DDBJ whole genome shotgun (WGS) entry which is preliminary data.</text>
</comment>
<keyword evidence="2" id="KW-1185">Reference proteome</keyword>